<keyword evidence="9" id="KW-1185">Reference proteome</keyword>
<dbReference type="RefSeq" id="WP_167224260.1">
    <property type="nucleotide sequence ID" value="NZ_JAAQPH010000007.1"/>
</dbReference>
<dbReference type="Pfam" id="PF01554">
    <property type="entry name" value="MatE"/>
    <property type="match status" value="2"/>
</dbReference>
<dbReference type="GO" id="GO:0015297">
    <property type="term" value="F:antiporter activity"/>
    <property type="evidence" value="ECO:0007669"/>
    <property type="project" value="InterPro"/>
</dbReference>
<feature type="transmembrane region" description="Helical" evidence="7">
    <location>
        <begin position="221"/>
        <end position="240"/>
    </location>
</feature>
<reference evidence="8" key="1">
    <citation type="submission" date="2020-03" db="EMBL/GenBank/DDBJ databases">
        <title>Genome of Pelagibius litoralis DSM 21314T.</title>
        <authorList>
            <person name="Wang G."/>
        </authorList>
    </citation>
    <scope>NUCLEOTIDE SEQUENCE</scope>
    <source>
        <strain evidence="8">DSM 21314</strain>
    </source>
</reference>
<comment type="caution">
    <text evidence="8">The sequence shown here is derived from an EMBL/GenBank/DDBJ whole genome shotgun (WGS) entry which is preliminary data.</text>
</comment>
<dbReference type="PANTHER" id="PTHR42893">
    <property type="entry name" value="PROTEIN DETOXIFICATION 44, CHLOROPLASTIC-RELATED"/>
    <property type="match status" value="1"/>
</dbReference>
<dbReference type="GO" id="GO:0005886">
    <property type="term" value="C:plasma membrane"/>
    <property type="evidence" value="ECO:0007669"/>
    <property type="project" value="TreeGrafter"/>
</dbReference>
<feature type="transmembrane region" description="Helical" evidence="7">
    <location>
        <begin position="74"/>
        <end position="95"/>
    </location>
</feature>
<dbReference type="NCBIfam" id="TIGR00797">
    <property type="entry name" value="matE"/>
    <property type="match status" value="1"/>
</dbReference>
<feature type="transmembrane region" description="Helical" evidence="7">
    <location>
        <begin position="166"/>
        <end position="185"/>
    </location>
</feature>
<feature type="transmembrane region" description="Helical" evidence="7">
    <location>
        <begin position="388"/>
        <end position="409"/>
    </location>
</feature>
<evidence type="ECO:0000256" key="4">
    <source>
        <dbReference type="ARBA" id="ARBA00022989"/>
    </source>
</evidence>
<feature type="compositionally biased region" description="Basic and acidic residues" evidence="6">
    <location>
        <begin position="1"/>
        <end position="10"/>
    </location>
</feature>
<evidence type="ECO:0000256" key="1">
    <source>
        <dbReference type="ARBA" id="ARBA00004141"/>
    </source>
</evidence>
<sequence>MTETPDRPPSERASAGQPAAGRSGAGGGRPGDQSGDWHRRVWKLAGPIMLANLTTPLLGAVDTAVVGHLPDPRFIGGVAVGSLIFSFLFWGFGFLRMGTTGFTAQAFGAGDTAELRAALLRPLALAAVFGLLIILLQAPVRIFALWAVDASAAVSGETAVYFDVRVWSAPATLANFTVLGWLLGVQRARTALVLQIVLNGINIVLDLIFVLGFGWGVAGVAWATLIAEVSAALLGATIVLHSLGRLPGGQVFGGQDLTRLMDRGRLLALFKVNADIFLRTIMLLLAFGVFTSQGAGLGDLTLAGNAVLLQFQTIISHGLDGLAHAAEILVGGAYGAKNRRTFRQAVLVCGLWSLGAALLLSLFFIVAGQAIIALFTDIAAVRQFAEDYLWWIILSPLVSVWSFLLDGVFIGATRTAAMRNAMVLSLICFLAAAWLLVPAFGNHGLWLSFTLFMAARAVTMGLYYPALERSAAPVAR</sequence>
<comment type="subcellular location">
    <subcellularLocation>
        <location evidence="1">Membrane</location>
        <topology evidence="1">Multi-pass membrane protein</topology>
    </subcellularLocation>
</comment>
<evidence type="ECO:0000313" key="9">
    <source>
        <dbReference type="Proteomes" id="UP000761264"/>
    </source>
</evidence>
<evidence type="ECO:0000256" key="7">
    <source>
        <dbReference type="SAM" id="Phobius"/>
    </source>
</evidence>
<evidence type="ECO:0000256" key="2">
    <source>
        <dbReference type="ARBA" id="ARBA00010199"/>
    </source>
</evidence>
<dbReference type="InterPro" id="IPR044644">
    <property type="entry name" value="DinF-like"/>
</dbReference>
<feature type="transmembrane region" description="Helical" evidence="7">
    <location>
        <begin position="446"/>
        <end position="466"/>
    </location>
</feature>
<dbReference type="EMBL" id="JAAQPH010000007">
    <property type="protein sequence ID" value="NIA69047.1"/>
    <property type="molecule type" value="Genomic_DNA"/>
</dbReference>
<feature type="transmembrane region" description="Helical" evidence="7">
    <location>
        <begin position="346"/>
        <end position="376"/>
    </location>
</feature>
<comment type="similarity">
    <text evidence="2">Belongs to the multi antimicrobial extrusion (MATE) (TC 2.A.66.1) family.</text>
</comment>
<evidence type="ECO:0000256" key="6">
    <source>
        <dbReference type="SAM" id="MobiDB-lite"/>
    </source>
</evidence>
<evidence type="ECO:0000256" key="3">
    <source>
        <dbReference type="ARBA" id="ARBA00022692"/>
    </source>
</evidence>
<gene>
    <name evidence="8" type="ORF">HBA54_10635</name>
</gene>
<organism evidence="8 9">
    <name type="scientific">Pelagibius litoralis</name>
    <dbReference type="NCBI Taxonomy" id="374515"/>
    <lineage>
        <taxon>Bacteria</taxon>
        <taxon>Pseudomonadati</taxon>
        <taxon>Pseudomonadota</taxon>
        <taxon>Alphaproteobacteria</taxon>
        <taxon>Rhodospirillales</taxon>
        <taxon>Rhodovibrionaceae</taxon>
        <taxon>Pelagibius</taxon>
    </lineage>
</organism>
<feature type="compositionally biased region" description="Low complexity" evidence="6">
    <location>
        <begin position="12"/>
        <end position="22"/>
    </location>
</feature>
<name>A0A967EVT8_9PROT</name>
<feature type="transmembrane region" description="Helical" evidence="7">
    <location>
        <begin position="276"/>
        <end position="294"/>
    </location>
</feature>
<feature type="transmembrane region" description="Helical" evidence="7">
    <location>
        <begin position="314"/>
        <end position="334"/>
    </location>
</feature>
<dbReference type="CDD" id="cd13136">
    <property type="entry name" value="MATE_DinF_like"/>
    <property type="match status" value="1"/>
</dbReference>
<proteinExistence type="inferred from homology"/>
<evidence type="ECO:0000313" key="8">
    <source>
        <dbReference type="EMBL" id="NIA69047.1"/>
    </source>
</evidence>
<dbReference type="Proteomes" id="UP000761264">
    <property type="component" value="Unassembled WGS sequence"/>
</dbReference>
<evidence type="ECO:0000256" key="5">
    <source>
        <dbReference type="ARBA" id="ARBA00023136"/>
    </source>
</evidence>
<feature type="region of interest" description="Disordered" evidence="6">
    <location>
        <begin position="1"/>
        <end position="36"/>
    </location>
</feature>
<accession>A0A967EVT8</accession>
<feature type="transmembrane region" description="Helical" evidence="7">
    <location>
        <begin position="123"/>
        <end position="146"/>
    </location>
</feature>
<dbReference type="GO" id="GO:0042910">
    <property type="term" value="F:xenobiotic transmembrane transporter activity"/>
    <property type="evidence" value="ECO:0007669"/>
    <property type="project" value="InterPro"/>
</dbReference>
<keyword evidence="3 7" id="KW-0812">Transmembrane</keyword>
<dbReference type="InterPro" id="IPR002528">
    <property type="entry name" value="MATE_fam"/>
</dbReference>
<feature type="transmembrane region" description="Helical" evidence="7">
    <location>
        <begin position="421"/>
        <end position="440"/>
    </location>
</feature>
<protein>
    <submittedName>
        <fullName evidence="8">MATE family efflux transporter</fullName>
    </submittedName>
</protein>
<keyword evidence="5 7" id="KW-0472">Membrane</keyword>
<keyword evidence="4 7" id="KW-1133">Transmembrane helix</keyword>
<dbReference type="AlphaFoldDB" id="A0A967EVT8"/>
<feature type="transmembrane region" description="Helical" evidence="7">
    <location>
        <begin position="192"/>
        <end position="215"/>
    </location>
</feature>
<dbReference type="PANTHER" id="PTHR42893:SF46">
    <property type="entry name" value="PROTEIN DETOXIFICATION 44, CHLOROPLASTIC"/>
    <property type="match status" value="1"/>
</dbReference>